<dbReference type="InterPro" id="IPR007739">
    <property type="entry name" value="RgpF"/>
</dbReference>
<dbReference type="GO" id="GO:0016757">
    <property type="term" value="F:glycosyltransferase activity"/>
    <property type="evidence" value="ECO:0007669"/>
    <property type="project" value="UniProtKB-KW"/>
</dbReference>
<gene>
    <name evidence="2" type="ORF">BJ979_001349</name>
</gene>
<proteinExistence type="predicted"/>
<accession>A0A852Y8J2</accession>
<dbReference type="Pfam" id="PF05045">
    <property type="entry name" value="RgpF"/>
    <property type="match status" value="1"/>
</dbReference>
<reference evidence="2 3" key="1">
    <citation type="submission" date="2020-07" db="EMBL/GenBank/DDBJ databases">
        <title>Sequencing the genomes of 1000 actinobacteria strains.</title>
        <authorList>
            <person name="Klenk H.-P."/>
        </authorList>
    </citation>
    <scope>NUCLEOTIDE SEQUENCE [LARGE SCALE GENOMIC DNA]</scope>
    <source>
        <strain evidence="2 3">DSM 23141</strain>
    </source>
</reference>
<protein>
    <submittedName>
        <fullName evidence="2">Rhamnosyltransferase</fullName>
        <ecNumber evidence="2">2.4.1.-</ecNumber>
    </submittedName>
</protein>
<dbReference type="AlphaFoldDB" id="A0A852Y8J2"/>
<organism evidence="2 3">
    <name type="scientific">Schumannella luteola</name>
    <dbReference type="NCBI Taxonomy" id="472059"/>
    <lineage>
        <taxon>Bacteria</taxon>
        <taxon>Bacillati</taxon>
        <taxon>Actinomycetota</taxon>
        <taxon>Actinomycetes</taxon>
        <taxon>Micrococcales</taxon>
        <taxon>Microbacteriaceae</taxon>
        <taxon>Schumannella</taxon>
    </lineage>
</organism>
<keyword evidence="3" id="KW-1185">Reference proteome</keyword>
<name>A0A852Y8J2_9MICO</name>
<dbReference type="EMBL" id="JACBZY010000001">
    <property type="protein sequence ID" value="NYG98723.1"/>
    <property type="molecule type" value="Genomic_DNA"/>
</dbReference>
<evidence type="ECO:0000256" key="1">
    <source>
        <dbReference type="SAM" id="MobiDB-lite"/>
    </source>
</evidence>
<dbReference type="RefSeq" id="WP_179566436.1">
    <property type="nucleotide sequence ID" value="NZ_JACBZY010000001.1"/>
</dbReference>
<feature type="region of interest" description="Disordered" evidence="1">
    <location>
        <begin position="655"/>
        <end position="678"/>
    </location>
</feature>
<keyword evidence="2" id="KW-0328">Glycosyltransferase</keyword>
<dbReference type="EC" id="2.4.1.-" evidence="2"/>
<evidence type="ECO:0000313" key="3">
    <source>
        <dbReference type="Proteomes" id="UP000553888"/>
    </source>
</evidence>
<dbReference type="Proteomes" id="UP000553888">
    <property type="component" value="Unassembled WGS sequence"/>
</dbReference>
<evidence type="ECO:0000313" key="2">
    <source>
        <dbReference type="EMBL" id="NYG98723.1"/>
    </source>
</evidence>
<feature type="compositionally biased region" description="Low complexity" evidence="1">
    <location>
        <begin position="655"/>
        <end position="670"/>
    </location>
</feature>
<keyword evidence="2" id="KW-0808">Transferase</keyword>
<comment type="caution">
    <text evidence="2">The sequence shown here is derived from an EMBL/GenBank/DDBJ whole genome shotgun (WGS) entry which is preliminary data.</text>
</comment>
<sequence>MTGRVGELAAFPSNGRRVIFYLYYDPRGEVDDYVLYKLERLRPFAEHIFVVVNGELTPAAHERMATVSDTIWQRENVGFDVWGYKKALEEFGRDRLADYDELLLMNYTWFGPVNPFEPIFERMDAQKLDFWGMTEHGEQTPNPFTRTGKLHAHIQSHWISVRRSMFLSDEWAEYWDTMPPIVSYTDSILSHESKFTHHFREAGFTVDIAYKRRDYSTWHPAFYDAEALLDDGCPVLKRRPFFHDPLLVDRHAIIPRRFLEKADSLGYPTELILQNMARDAQPKVLNTNAAMLEIMPDVDISYDPESPLRIAVMIHIFYVELADELLGAAANLPSDYDVYITTTDDDRAAAIQQIIDDRADPKLQRSEIRVLPSNRGRDIGAFFVGMADVLRARDYDVIFKIHSKKTVQEGANAGDLFRRHQLVNLLNSPGYAANLVALFQQHPDLGLAYAPTLHIGYPTLGRGWFDNKEAAREMADELGIRVPFDEPTPLAPYGCMFAFRPESLSLLTDPEWEYDDYPLPTEHIDGSIAHVQERLFSYAAAELGYHTRTVATTRYAAISHTSLEYKLDRMSANVPGYAEEQISTLDRSGTFIGGGPAGYVMAYTKLRHPRIYPAVRAVYRPVRAVYRPMRRAYWLAKSVVDPRVRRYRREQALAALETAETTGEAPQTTAEEPETRVP</sequence>